<organism evidence="2 3">
    <name type="scientific">Araneus ventricosus</name>
    <name type="common">Orbweaver spider</name>
    <name type="synonym">Epeira ventricosa</name>
    <dbReference type="NCBI Taxonomy" id="182803"/>
    <lineage>
        <taxon>Eukaryota</taxon>
        <taxon>Metazoa</taxon>
        <taxon>Ecdysozoa</taxon>
        <taxon>Arthropoda</taxon>
        <taxon>Chelicerata</taxon>
        <taxon>Arachnida</taxon>
        <taxon>Araneae</taxon>
        <taxon>Araneomorphae</taxon>
        <taxon>Entelegynae</taxon>
        <taxon>Araneoidea</taxon>
        <taxon>Araneidae</taxon>
        <taxon>Araneus</taxon>
    </lineage>
</organism>
<evidence type="ECO:0000313" key="2">
    <source>
        <dbReference type="EMBL" id="GBL82406.1"/>
    </source>
</evidence>
<proteinExistence type="predicted"/>
<feature type="region of interest" description="Disordered" evidence="1">
    <location>
        <begin position="104"/>
        <end position="133"/>
    </location>
</feature>
<evidence type="ECO:0000313" key="3">
    <source>
        <dbReference type="Proteomes" id="UP000499080"/>
    </source>
</evidence>
<dbReference type="EMBL" id="BGPR01000028">
    <property type="protein sequence ID" value="GBL82406.1"/>
    <property type="molecule type" value="Genomic_DNA"/>
</dbReference>
<protein>
    <submittedName>
        <fullName evidence="2">Uncharacterized protein</fullName>
    </submittedName>
</protein>
<sequence>MRSASLMQQSSSGKRILYRNSSTGSKLFVKRRQRRIPDSFVWHSALSSATAVHEHPLISNKLEQFRSESYALLKQLKRSVQLLNSASQLAARDSVLLQPIRRSSTPKTNAKIGNRSKKMITDHNQLSFSPAAA</sequence>
<gene>
    <name evidence="2" type="ORF">AVEN_252551_1</name>
</gene>
<feature type="compositionally biased region" description="Polar residues" evidence="1">
    <location>
        <begin position="122"/>
        <end position="133"/>
    </location>
</feature>
<accession>A0A4Y2ATF3</accession>
<keyword evidence="3" id="KW-1185">Reference proteome</keyword>
<evidence type="ECO:0000256" key="1">
    <source>
        <dbReference type="SAM" id="MobiDB-lite"/>
    </source>
</evidence>
<name>A0A4Y2ATF3_ARAVE</name>
<dbReference type="AlphaFoldDB" id="A0A4Y2ATF3"/>
<reference evidence="2 3" key="1">
    <citation type="journal article" date="2019" name="Sci. Rep.">
        <title>Orb-weaving spider Araneus ventricosus genome elucidates the spidroin gene catalogue.</title>
        <authorList>
            <person name="Kono N."/>
            <person name="Nakamura H."/>
            <person name="Ohtoshi R."/>
            <person name="Moran D.A.P."/>
            <person name="Shinohara A."/>
            <person name="Yoshida Y."/>
            <person name="Fujiwara M."/>
            <person name="Mori M."/>
            <person name="Tomita M."/>
            <person name="Arakawa K."/>
        </authorList>
    </citation>
    <scope>NUCLEOTIDE SEQUENCE [LARGE SCALE GENOMIC DNA]</scope>
</reference>
<dbReference type="Proteomes" id="UP000499080">
    <property type="component" value="Unassembled WGS sequence"/>
</dbReference>
<comment type="caution">
    <text evidence="2">The sequence shown here is derived from an EMBL/GenBank/DDBJ whole genome shotgun (WGS) entry which is preliminary data.</text>
</comment>